<dbReference type="Gene3D" id="3.30.700.10">
    <property type="entry name" value="Glycoprotein, Type 4 Pilin"/>
    <property type="match status" value="1"/>
</dbReference>
<reference evidence="4" key="2">
    <citation type="journal article" date="2021" name="PeerJ">
        <title>Extensive microbial diversity within the chicken gut microbiome revealed by metagenomics and culture.</title>
        <authorList>
            <person name="Gilroy R."/>
            <person name="Ravi A."/>
            <person name="Getino M."/>
            <person name="Pursley I."/>
            <person name="Horton D.L."/>
            <person name="Alikhan N.F."/>
            <person name="Baker D."/>
            <person name="Gharbi K."/>
            <person name="Hall N."/>
            <person name="Watson M."/>
            <person name="Adriaenssens E.M."/>
            <person name="Foster-Nyarko E."/>
            <person name="Jarju S."/>
            <person name="Secka A."/>
            <person name="Antonio M."/>
            <person name="Oren A."/>
            <person name="Chaudhuri R.R."/>
            <person name="La Ragione R."/>
            <person name="Hildebrand F."/>
            <person name="Pallen M.J."/>
        </authorList>
    </citation>
    <scope>NUCLEOTIDE SEQUENCE</scope>
    <source>
        <strain evidence="4">10192</strain>
    </source>
</reference>
<dbReference type="EMBL" id="JADIND010000055">
    <property type="protein sequence ID" value="MBO8430256.1"/>
    <property type="molecule type" value="Genomic_DNA"/>
</dbReference>
<dbReference type="SUPFAM" id="SSF54523">
    <property type="entry name" value="Pili subunits"/>
    <property type="match status" value="1"/>
</dbReference>
<dbReference type="NCBIfam" id="TIGR02532">
    <property type="entry name" value="IV_pilin_GFxxxE"/>
    <property type="match status" value="1"/>
</dbReference>
<dbReference type="Pfam" id="PF20318">
    <property type="entry name" value="DUF6613"/>
    <property type="match status" value="1"/>
</dbReference>
<comment type="caution">
    <text evidence="4">The sequence shown here is derived from an EMBL/GenBank/DDBJ whole genome shotgun (WGS) entry which is preliminary data.</text>
</comment>
<evidence type="ECO:0000256" key="1">
    <source>
        <dbReference type="SAM" id="MobiDB-lite"/>
    </source>
</evidence>
<dbReference type="InterPro" id="IPR012902">
    <property type="entry name" value="N_methyl_site"/>
</dbReference>
<gene>
    <name evidence="4" type="ORF">IAC76_02605</name>
</gene>
<name>A0A9D9DMT5_9BACT</name>
<sequence length="301" mass="33970">MPEGLRKFTLTRIAKFTKFIKQFNPLPKREGKELGHPEFVSGTYTVLTPHPGPLPQGARENQASLGKESGTEVPEDFKKRKAAFTLAEVLITLGIIGIVAAMTLPAVVNKYQKLVTSARLKKFYSSMNQAILMAESEHGSSAYWNRINFIEDGEGQYKYNEGAVSILNTYILPYVKYLKLDKGSLPVEDSEGNVVQDGEFPTVYFADGTTMQVVIGSCFDIYFDSNGMGKPNTKGVDQFIFYFCYGNNRKKTTFSSLIPEEDANTYEPRAEALRICKIIPDRCSILLEKYDNFEFKEDYPW</sequence>
<feature type="transmembrane region" description="Helical" evidence="2">
    <location>
        <begin position="86"/>
        <end position="108"/>
    </location>
</feature>
<reference evidence="4" key="1">
    <citation type="submission" date="2020-10" db="EMBL/GenBank/DDBJ databases">
        <authorList>
            <person name="Gilroy R."/>
        </authorList>
    </citation>
    <scope>NUCLEOTIDE SEQUENCE</scope>
    <source>
        <strain evidence="4">10192</strain>
    </source>
</reference>
<keyword evidence="2" id="KW-0472">Membrane</keyword>
<protein>
    <submittedName>
        <fullName evidence="4">Type II secretion system protein</fullName>
    </submittedName>
</protein>
<evidence type="ECO:0000313" key="4">
    <source>
        <dbReference type="EMBL" id="MBO8430256.1"/>
    </source>
</evidence>
<accession>A0A9D9DMT5</accession>
<dbReference type="Pfam" id="PF07963">
    <property type="entry name" value="N_methyl"/>
    <property type="match status" value="1"/>
</dbReference>
<dbReference type="AlphaFoldDB" id="A0A9D9DMT5"/>
<evidence type="ECO:0000313" key="5">
    <source>
        <dbReference type="Proteomes" id="UP000823632"/>
    </source>
</evidence>
<organism evidence="4 5">
    <name type="scientific">Candidatus Scatousia excrementipullorum</name>
    <dbReference type="NCBI Taxonomy" id="2840936"/>
    <lineage>
        <taxon>Bacteria</taxon>
        <taxon>Candidatus Scatousia</taxon>
    </lineage>
</organism>
<keyword evidence="2" id="KW-0812">Transmembrane</keyword>
<evidence type="ECO:0000256" key="2">
    <source>
        <dbReference type="SAM" id="Phobius"/>
    </source>
</evidence>
<feature type="region of interest" description="Disordered" evidence="1">
    <location>
        <begin position="50"/>
        <end position="72"/>
    </location>
</feature>
<feature type="domain" description="DUF6613" evidence="3">
    <location>
        <begin position="107"/>
        <end position="300"/>
    </location>
</feature>
<keyword evidence="2" id="KW-1133">Transmembrane helix</keyword>
<proteinExistence type="predicted"/>
<dbReference type="InterPro" id="IPR046721">
    <property type="entry name" value="DUF6613"/>
</dbReference>
<dbReference type="Proteomes" id="UP000823632">
    <property type="component" value="Unassembled WGS sequence"/>
</dbReference>
<dbReference type="InterPro" id="IPR045584">
    <property type="entry name" value="Pilin-like"/>
</dbReference>
<evidence type="ECO:0000259" key="3">
    <source>
        <dbReference type="Pfam" id="PF20318"/>
    </source>
</evidence>